<dbReference type="Gene3D" id="3.10.580.10">
    <property type="entry name" value="CBS-domain"/>
    <property type="match status" value="1"/>
</dbReference>
<evidence type="ECO:0000313" key="4">
    <source>
        <dbReference type="Proteomes" id="UP000500961"/>
    </source>
</evidence>
<keyword evidence="4" id="KW-1185">Reference proteome</keyword>
<dbReference type="RefSeq" id="WP_173073500.1">
    <property type="nucleotide sequence ID" value="NZ_CP041345.1"/>
</dbReference>
<sequence>MEKRNSEIFLEAFTEIERSLKEILRNEYTANFSELLHKARKLNQVVNYYASDLKEFAQLRNAIVHTKRKDFIIAEPHHDVVEEVLHIKNLLKNPPRVKSLMKHKPFYTHPQAPIKDVLKTFAEKGFMRCPVIENDRIVGLITAKTIARWLIENSYDVDGIKVQELLPYFERNDYCIVSENSDIVSLIGMFNNAVDKGSYIQAALVTQNGNPDSKLVGIISPSDFPAIIGELKVKH</sequence>
<dbReference type="InterPro" id="IPR000644">
    <property type="entry name" value="CBS_dom"/>
</dbReference>
<dbReference type="InterPro" id="IPR046342">
    <property type="entry name" value="CBS_dom_sf"/>
</dbReference>
<proteinExistence type="predicted"/>
<evidence type="ECO:0000256" key="1">
    <source>
        <dbReference type="PROSITE-ProRule" id="PRU00703"/>
    </source>
</evidence>
<dbReference type="Proteomes" id="UP000500961">
    <property type="component" value="Chromosome"/>
</dbReference>
<accession>A0A7D4BDB7</accession>
<reference evidence="3 4" key="1">
    <citation type="submission" date="2019-07" db="EMBL/GenBank/DDBJ databases">
        <title>Thalassofilum flectens gen. nov., sp. nov., a novel moderate thermophilic anaerobe from a shallow sea hot spring in Kunashir Island (Russia), representing a new family in the order Bacteroidales, and proposal of Thalassofilacea fam. nov.</title>
        <authorList>
            <person name="Kochetkova T.V."/>
            <person name="Podosokorskaya O.A."/>
            <person name="Novikov A."/>
            <person name="Elcheninov A.G."/>
            <person name="Toshchakov S.V."/>
            <person name="Kublanov I.V."/>
        </authorList>
    </citation>
    <scope>NUCLEOTIDE SEQUENCE [LARGE SCALE GENOMIC DNA]</scope>
    <source>
        <strain evidence="3 4">38-H</strain>
    </source>
</reference>
<feature type="domain" description="CBS" evidence="2">
    <location>
        <begin position="101"/>
        <end position="157"/>
    </location>
</feature>
<gene>
    <name evidence="3" type="ORF">FHG85_04780</name>
</gene>
<dbReference type="SUPFAM" id="SSF54631">
    <property type="entry name" value="CBS-domain pair"/>
    <property type="match status" value="1"/>
</dbReference>
<evidence type="ECO:0000259" key="2">
    <source>
        <dbReference type="PROSITE" id="PS51371"/>
    </source>
</evidence>
<name>A0A7D4BDB7_9BACT</name>
<dbReference type="AlphaFoldDB" id="A0A7D4BDB7"/>
<dbReference type="KEGG" id="ttz:FHG85_04780"/>
<organism evidence="3 4">
    <name type="scientific">Tenuifilum thalassicum</name>
    <dbReference type="NCBI Taxonomy" id="2590900"/>
    <lineage>
        <taxon>Bacteria</taxon>
        <taxon>Pseudomonadati</taxon>
        <taxon>Bacteroidota</taxon>
        <taxon>Bacteroidia</taxon>
        <taxon>Bacteroidales</taxon>
        <taxon>Tenuifilaceae</taxon>
        <taxon>Tenuifilum</taxon>
    </lineage>
</organism>
<evidence type="ECO:0000313" key="3">
    <source>
        <dbReference type="EMBL" id="QKG79603.1"/>
    </source>
</evidence>
<protein>
    <submittedName>
        <fullName evidence="3">CBS domain-containing protein</fullName>
    </submittedName>
</protein>
<dbReference type="PROSITE" id="PS51371">
    <property type="entry name" value="CBS"/>
    <property type="match status" value="1"/>
</dbReference>
<keyword evidence="1" id="KW-0129">CBS domain</keyword>
<dbReference type="Pfam" id="PF00571">
    <property type="entry name" value="CBS"/>
    <property type="match status" value="1"/>
</dbReference>
<dbReference type="EMBL" id="CP041345">
    <property type="protein sequence ID" value="QKG79603.1"/>
    <property type="molecule type" value="Genomic_DNA"/>
</dbReference>